<organism evidence="1 2">
    <name type="scientific">Populus trichocarpa</name>
    <name type="common">Western balsam poplar</name>
    <name type="synonym">Populus balsamifera subsp. trichocarpa</name>
    <dbReference type="NCBI Taxonomy" id="3694"/>
    <lineage>
        <taxon>Eukaryota</taxon>
        <taxon>Viridiplantae</taxon>
        <taxon>Streptophyta</taxon>
        <taxon>Embryophyta</taxon>
        <taxon>Tracheophyta</taxon>
        <taxon>Spermatophyta</taxon>
        <taxon>Magnoliopsida</taxon>
        <taxon>eudicotyledons</taxon>
        <taxon>Gunneridae</taxon>
        <taxon>Pentapetalae</taxon>
        <taxon>rosids</taxon>
        <taxon>fabids</taxon>
        <taxon>Malpighiales</taxon>
        <taxon>Salicaceae</taxon>
        <taxon>Saliceae</taxon>
        <taxon>Populus</taxon>
    </lineage>
</organism>
<dbReference type="EMBL" id="CM009297">
    <property type="protein sequence ID" value="KAI9390062.1"/>
    <property type="molecule type" value="Genomic_DNA"/>
</dbReference>
<proteinExistence type="predicted"/>
<evidence type="ECO:0000313" key="2">
    <source>
        <dbReference type="Proteomes" id="UP000006729"/>
    </source>
</evidence>
<comment type="caution">
    <text evidence="1">The sequence shown here is derived from an EMBL/GenBank/DDBJ whole genome shotgun (WGS) entry which is preliminary data.</text>
</comment>
<accession>A0ACC0SLG1</accession>
<sequence>MSLHVPGTLWDFSKRVYTLQALHSYPHGVFL</sequence>
<protein>
    <submittedName>
        <fullName evidence="1">Uncharacterized protein</fullName>
    </submittedName>
</protein>
<keyword evidence="2" id="KW-1185">Reference proteome</keyword>
<name>A0ACC0SLG1_POPTR</name>
<dbReference type="Proteomes" id="UP000006729">
    <property type="component" value="Chromosome 8"/>
</dbReference>
<gene>
    <name evidence="1" type="ORF">POPTR_008G131750v4</name>
</gene>
<evidence type="ECO:0000313" key="1">
    <source>
        <dbReference type="EMBL" id="KAI9390062.1"/>
    </source>
</evidence>
<reference evidence="1 2" key="1">
    <citation type="journal article" date="2006" name="Science">
        <title>The genome of black cottonwood, Populus trichocarpa (Torr. &amp; Gray).</title>
        <authorList>
            <person name="Tuskan G.A."/>
            <person name="Difazio S."/>
            <person name="Jansson S."/>
            <person name="Bohlmann J."/>
            <person name="Grigoriev I."/>
            <person name="Hellsten U."/>
            <person name="Putnam N."/>
            <person name="Ralph S."/>
            <person name="Rombauts S."/>
            <person name="Salamov A."/>
            <person name="Schein J."/>
            <person name="Sterck L."/>
            <person name="Aerts A."/>
            <person name="Bhalerao R.R."/>
            <person name="Bhalerao R.P."/>
            <person name="Blaudez D."/>
            <person name="Boerjan W."/>
            <person name="Brun A."/>
            <person name="Brunner A."/>
            <person name="Busov V."/>
            <person name="Campbell M."/>
            <person name="Carlson J."/>
            <person name="Chalot M."/>
            <person name="Chapman J."/>
            <person name="Chen G.L."/>
            <person name="Cooper D."/>
            <person name="Coutinho P.M."/>
            <person name="Couturier J."/>
            <person name="Covert S."/>
            <person name="Cronk Q."/>
            <person name="Cunningham R."/>
            <person name="Davis J."/>
            <person name="Degroeve S."/>
            <person name="Dejardin A."/>
            <person name="Depamphilis C."/>
            <person name="Detter J."/>
            <person name="Dirks B."/>
            <person name="Dubchak I."/>
            <person name="Duplessis S."/>
            <person name="Ehlting J."/>
            <person name="Ellis B."/>
            <person name="Gendler K."/>
            <person name="Goodstein D."/>
            <person name="Gribskov M."/>
            <person name="Grimwood J."/>
            <person name="Groover A."/>
            <person name="Gunter L."/>
            <person name="Hamberger B."/>
            <person name="Heinze B."/>
            <person name="Helariutta Y."/>
            <person name="Henrissat B."/>
            <person name="Holligan D."/>
            <person name="Holt R."/>
            <person name="Huang W."/>
            <person name="Islam-Faridi N."/>
            <person name="Jones S."/>
            <person name="Jones-Rhoades M."/>
            <person name="Jorgensen R."/>
            <person name="Joshi C."/>
            <person name="Kangasjarvi J."/>
            <person name="Karlsson J."/>
            <person name="Kelleher C."/>
            <person name="Kirkpatrick R."/>
            <person name="Kirst M."/>
            <person name="Kohler A."/>
            <person name="Kalluri U."/>
            <person name="Larimer F."/>
            <person name="Leebens-Mack J."/>
            <person name="Leple J.C."/>
            <person name="Locascio P."/>
            <person name="Lou Y."/>
            <person name="Lucas S."/>
            <person name="Martin F."/>
            <person name="Montanini B."/>
            <person name="Napoli C."/>
            <person name="Nelson D.R."/>
            <person name="Nelson C."/>
            <person name="Nieminen K."/>
            <person name="Nilsson O."/>
            <person name="Pereda V."/>
            <person name="Peter G."/>
            <person name="Philippe R."/>
            <person name="Pilate G."/>
            <person name="Poliakov A."/>
            <person name="Razumovskaya J."/>
            <person name="Richardson P."/>
            <person name="Rinaldi C."/>
            <person name="Ritland K."/>
            <person name="Rouze P."/>
            <person name="Ryaboy D."/>
            <person name="Schmutz J."/>
            <person name="Schrader J."/>
            <person name="Segerman B."/>
            <person name="Shin H."/>
            <person name="Siddiqui A."/>
            <person name="Sterky F."/>
            <person name="Terry A."/>
            <person name="Tsai C.J."/>
            <person name="Uberbacher E."/>
            <person name="Unneberg P."/>
            <person name="Vahala J."/>
            <person name="Wall K."/>
            <person name="Wessler S."/>
            <person name="Yang G."/>
            <person name="Yin T."/>
            <person name="Douglas C."/>
            <person name="Marra M."/>
            <person name="Sandberg G."/>
            <person name="Van de Peer Y."/>
            <person name="Rokhsar D."/>
        </authorList>
    </citation>
    <scope>NUCLEOTIDE SEQUENCE [LARGE SCALE GENOMIC DNA]</scope>
    <source>
        <strain evidence="2">cv. Nisqually</strain>
    </source>
</reference>